<protein>
    <submittedName>
        <fullName evidence="1">Uncharacterized protein</fullName>
    </submittedName>
</protein>
<reference evidence="1 2" key="2">
    <citation type="journal article" date="2022" name="Mol. Ecol. Resour.">
        <title>The genomes of chicory, endive, great burdock and yacon provide insights into Asteraceae paleo-polyploidization history and plant inulin production.</title>
        <authorList>
            <person name="Fan W."/>
            <person name="Wang S."/>
            <person name="Wang H."/>
            <person name="Wang A."/>
            <person name="Jiang F."/>
            <person name="Liu H."/>
            <person name="Zhao H."/>
            <person name="Xu D."/>
            <person name="Zhang Y."/>
        </authorList>
    </citation>
    <scope>NUCLEOTIDE SEQUENCE [LARGE SCALE GENOMIC DNA]</scope>
    <source>
        <strain evidence="2">cv. Punajuju</strain>
        <tissue evidence="1">Leaves</tissue>
    </source>
</reference>
<gene>
    <name evidence="1" type="ORF">L2E82_24717</name>
</gene>
<dbReference type="Proteomes" id="UP001055811">
    <property type="component" value="Linkage Group LG04"/>
</dbReference>
<evidence type="ECO:0000313" key="2">
    <source>
        <dbReference type="Proteomes" id="UP001055811"/>
    </source>
</evidence>
<reference evidence="2" key="1">
    <citation type="journal article" date="2022" name="Mol. Ecol. Resour.">
        <title>The genomes of chicory, endive, great burdock and yacon provide insights into Asteraceae palaeo-polyploidization history and plant inulin production.</title>
        <authorList>
            <person name="Fan W."/>
            <person name="Wang S."/>
            <person name="Wang H."/>
            <person name="Wang A."/>
            <person name="Jiang F."/>
            <person name="Liu H."/>
            <person name="Zhao H."/>
            <person name="Xu D."/>
            <person name="Zhang Y."/>
        </authorList>
    </citation>
    <scope>NUCLEOTIDE SEQUENCE [LARGE SCALE GENOMIC DNA]</scope>
    <source>
        <strain evidence="2">cv. Punajuju</strain>
    </source>
</reference>
<proteinExistence type="predicted"/>
<keyword evidence="2" id="KW-1185">Reference proteome</keyword>
<sequence>MGPFGSNKSTLLDALAENGIKINGGNSSNANSTVTAAITEGGSNQKGKNKGLPAKNLMEERRRRKKLNDRLYMLRSIVSKSTK</sequence>
<comment type="caution">
    <text evidence="1">The sequence shown here is derived from an EMBL/GenBank/DDBJ whole genome shotgun (WGS) entry which is preliminary data.</text>
</comment>
<organism evidence="1 2">
    <name type="scientific">Cichorium intybus</name>
    <name type="common">Chicory</name>
    <dbReference type="NCBI Taxonomy" id="13427"/>
    <lineage>
        <taxon>Eukaryota</taxon>
        <taxon>Viridiplantae</taxon>
        <taxon>Streptophyta</taxon>
        <taxon>Embryophyta</taxon>
        <taxon>Tracheophyta</taxon>
        <taxon>Spermatophyta</taxon>
        <taxon>Magnoliopsida</taxon>
        <taxon>eudicotyledons</taxon>
        <taxon>Gunneridae</taxon>
        <taxon>Pentapetalae</taxon>
        <taxon>asterids</taxon>
        <taxon>campanulids</taxon>
        <taxon>Asterales</taxon>
        <taxon>Asteraceae</taxon>
        <taxon>Cichorioideae</taxon>
        <taxon>Cichorieae</taxon>
        <taxon>Cichoriinae</taxon>
        <taxon>Cichorium</taxon>
    </lineage>
</organism>
<name>A0ACB9E2I9_CICIN</name>
<accession>A0ACB9E2I9</accession>
<evidence type="ECO:0000313" key="1">
    <source>
        <dbReference type="EMBL" id="KAI3752682.1"/>
    </source>
</evidence>
<dbReference type="EMBL" id="CM042012">
    <property type="protein sequence ID" value="KAI3752682.1"/>
    <property type="molecule type" value="Genomic_DNA"/>
</dbReference>